<name>A0AAD5TV47_9FUNG</name>
<protein>
    <submittedName>
        <fullName evidence="1">Uncharacterized protein</fullName>
    </submittedName>
</protein>
<dbReference type="SUPFAM" id="SSF53756">
    <property type="entry name" value="UDP-Glycosyltransferase/glycogen phosphorylase"/>
    <property type="match status" value="1"/>
</dbReference>
<reference evidence="1" key="1">
    <citation type="submission" date="2020-05" db="EMBL/GenBank/DDBJ databases">
        <title>Phylogenomic resolution of chytrid fungi.</title>
        <authorList>
            <person name="Stajich J.E."/>
            <person name="Amses K."/>
            <person name="Simmons R."/>
            <person name="Seto K."/>
            <person name="Myers J."/>
            <person name="Bonds A."/>
            <person name="Quandt C.A."/>
            <person name="Barry K."/>
            <person name="Liu P."/>
            <person name="Grigoriev I."/>
            <person name="Longcore J.E."/>
            <person name="James T.Y."/>
        </authorList>
    </citation>
    <scope>NUCLEOTIDE SEQUENCE</scope>
    <source>
        <strain evidence="1">JEL0476</strain>
    </source>
</reference>
<dbReference type="Gene3D" id="3.40.50.2000">
    <property type="entry name" value="Glycogen Phosphorylase B"/>
    <property type="match status" value="1"/>
</dbReference>
<keyword evidence="2" id="KW-1185">Reference proteome</keyword>
<proteinExistence type="predicted"/>
<dbReference type="PANTHER" id="PTHR38134:SF2">
    <property type="entry name" value="GALACTOKINASE"/>
    <property type="match status" value="1"/>
</dbReference>
<gene>
    <name evidence="1" type="ORF">HK099_008652</name>
</gene>
<dbReference type="InterPro" id="IPR053205">
    <property type="entry name" value="GHMP_kinase_L-arabinokinase"/>
</dbReference>
<evidence type="ECO:0000313" key="2">
    <source>
        <dbReference type="Proteomes" id="UP001211065"/>
    </source>
</evidence>
<accession>A0AAD5TV47</accession>
<evidence type="ECO:0000313" key="1">
    <source>
        <dbReference type="EMBL" id="KAJ3208743.1"/>
    </source>
</evidence>
<dbReference type="AlphaFoldDB" id="A0AAD5TV47"/>
<dbReference type="PANTHER" id="PTHR38134">
    <property type="entry name" value="SLR1395 PROTEIN"/>
    <property type="match status" value="1"/>
</dbReference>
<dbReference type="Proteomes" id="UP001211065">
    <property type="component" value="Unassembled WGS sequence"/>
</dbReference>
<sequence length="448" mass="50268">MHSNENLNVQLPRSASTISLSNVNFSQYPLNILYYISGHGFGHSTRAYAAIKCLLKKGHSVTISTIAPSFIFQDLLRHFPDTCTLRPASLDPGVVQSDAVTVDKAETLKELRAFMLSIKELETAETEYILNLKPDIICLDASFLPAKIAQNLNIPSILISNFTFDAIYDAIVETEEDKKLVKSTVNLYNYTTKLLRLPGYINIPGFVERPRKILDVPLIVRKSRLTKEEVRNKLNISLETKICLISFGGNSLYHTFKNGGFTEEMCLPDGWIGIIVAPGKQVKNGVSSRLITIANEEWYFPDLINASDVVLSKCGYGMCSETVAHKKALIYVPRPSFIEEQGLLDNLMKPYGFALEMSQADFYKGNWKSFIEVAGDFNFENVKDIMFNGDEVCCNEIEKLAAQFTNSNNDITCRNFTYSNEDISDKLKLHRLSDCVPPKISICISDSK</sequence>
<dbReference type="EMBL" id="JADGJW010000979">
    <property type="protein sequence ID" value="KAJ3208743.1"/>
    <property type="molecule type" value="Genomic_DNA"/>
</dbReference>
<organism evidence="1 2">
    <name type="scientific">Clydaea vesicula</name>
    <dbReference type="NCBI Taxonomy" id="447962"/>
    <lineage>
        <taxon>Eukaryota</taxon>
        <taxon>Fungi</taxon>
        <taxon>Fungi incertae sedis</taxon>
        <taxon>Chytridiomycota</taxon>
        <taxon>Chytridiomycota incertae sedis</taxon>
        <taxon>Chytridiomycetes</taxon>
        <taxon>Lobulomycetales</taxon>
        <taxon>Lobulomycetaceae</taxon>
        <taxon>Clydaea</taxon>
    </lineage>
</organism>
<comment type="caution">
    <text evidence="1">The sequence shown here is derived from an EMBL/GenBank/DDBJ whole genome shotgun (WGS) entry which is preliminary data.</text>
</comment>